<feature type="signal peptide" evidence="1">
    <location>
        <begin position="1"/>
        <end position="17"/>
    </location>
</feature>
<evidence type="ECO:0000313" key="2">
    <source>
        <dbReference type="EMBL" id="VEN61255.1"/>
    </source>
</evidence>
<feature type="chain" id="PRO_5024966451" description="Lipocalin/cytosolic fatty-acid binding domain-containing protein" evidence="1">
    <location>
        <begin position="18"/>
        <end position="184"/>
    </location>
</feature>
<dbReference type="EMBL" id="CAACVG010013099">
    <property type="protein sequence ID" value="VEN61255.1"/>
    <property type="molecule type" value="Genomic_DNA"/>
</dbReference>
<evidence type="ECO:0000256" key="1">
    <source>
        <dbReference type="SAM" id="SignalP"/>
    </source>
</evidence>
<evidence type="ECO:0000313" key="3">
    <source>
        <dbReference type="Proteomes" id="UP000410492"/>
    </source>
</evidence>
<evidence type="ECO:0008006" key="4">
    <source>
        <dbReference type="Google" id="ProtNLM"/>
    </source>
</evidence>
<reference evidence="2 3" key="1">
    <citation type="submission" date="2019-01" db="EMBL/GenBank/DDBJ databases">
        <authorList>
            <person name="Sayadi A."/>
        </authorList>
    </citation>
    <scope>NUCLEOTIDE SEQUENCE [LARGE SCALE GENOMIC DNA]</scope>
</reference>
<dbReference type="AlphaFoldDB" id="A0A653DM33"/>
<accession>A0A653DM33</accession>
<keyword evidence="3" id="KW-1185">Reference proteome</keyword>
<sequence length="184" mass="21102">MMLILLTLLGSLLFVDASNSTKDQHCQPLAPATNMVALFMTIGNRYLYAQHRFGAPLVSEKCWSDSAFFVEYNIFDNAMHHNWTLYDRKEGERIKRVKCSIIANSSKLYTIFEGREMVQTMIVVNPEYIVNYVCSGNEHAVIILTARKNRDERIIQEAIRAAKKIVDLPSPSVNMECDKYVNEM</sequence>
<gene>
    <name evidence="2" type="ORF">CALMAC_LOCUS18715</name>
</gene>
<proteinExistence type="predicted"/>
<keyword evidence="1" id="KW-0732">Signal</keyword>
<dbReference type="Proteomes" id="UP000410492">
    <property type="component" value="Unassembled WGS sequence"/>
</dbReference>
<organism evidence="2 3">
    <name type="scientific">Callosobruchus maculatus</name>
    <name type="common">Southern cowpea weevil</name>
    <name type="synonym">Pulse bruchid</name>
    <dbReference type="NCBI Taxonomy" id="64391"/>
    <lineage>
        <taxon>Eukaryota</taxon>
        <taxon>Metazoa</taxon>
        <taxon>Ecdysozoa</taxon>
        <taxon>Arthropoda</taxon>
        <taxon>Hexapoda</taxon>
        <taxon>Insecta</taxon>
        <taxon>Pterygota</taxon>
        <taxon>Neoptera</taxon>
        <taxon>Endopterygota</taxon>
        <taxon>Coleoptera</taxon>
        <taxon>Polyphaga</taxon>
        <taxon>Cucujiformia</taxon>
        <taxon>Chrysomeloidea</taxon>
        <taxon>Chrysomelidae</taxon>
        <taxon>Bruchinae</taxon>
        <taxon>Bruchini</taxon>
        <taxon>Callosobruchus</taxon>
    </lineage>
</organism>
<dbReference type="OrthoDB" id="6694895at2759"/>
<protein>
    <recommendedName>
        <fullName evidence="4">Lipocalin/cytosolic fatty-acid binding domain-containing protein</fullName>
    </recommendedName>
</protein>
<name>A0A653DM33_CALMS</name>